<feature type="region of interest" description="Disordered" evidence="2">
    <location>
        <begin position="1"/>
        <end position="26"/>
    </location>
</feature>
<name>A0A921N150_9FIRM</name>
<feature type="compositionally biased region" description="Low complexity" evidence="2">
    <location>
        <begin position="1"/>
        <end position="17"/>
    </location>
</feature>
<protein>
    <submittedName>
        <fullName evidence="3">DUF4355 domain-containing protein</fullName>
    </submittedName>
</protein>
<evidence type="ECO:0000313" key="3">
    <source>
        <dbReference type="EMBL" id="HJG96455.1"/>
    </source>
</evidence>
<dbReference type="AlphaFoldDB" id="A0A921N150"/>
<dbReference type="Pfam" id="PF14265">
    <property type="entry name" value="DUF4355"/>
    <property type="match status" value="1"/>
</dbReference>
<dbReference type="EMBL" id="DYUB01000164">
    <property type="protein sequence ID" value="HJG96455.1"/>
    <property type="molecule type" value="Genomic_DNA"/>
</dbReference>
<dbReference type="Proteomes" id="UP000776700">
    <property type="component" value="Unassembled WGS sequence"/>
</dbReference>
<organism evidence="3 4">
    <name type="scientific">Romboutsia timonensis</name>
    <dbReference type="NCBI Taxonomy" id="1776391"/>
    <lineage>
        <taxon>Bacteria</taxon>
        <taxon>Bacillati</taxon>
        <taxon>Bacillota</taxon>
        <taxon>Clostridia</taxon>
        <taxon>Peptostreptococcales</taxon>
        <taxon>Peptostreptococcaceae</taxon>
        <taxon>Romboutsia</taxon>
    </lineage>
</organism>
<gene>
    <name evidence="3" type="ORF">K8V90_05065</name>
</gene>
<evidence type="ECO:0000256" key="1">
    <source>
        <dbReference type="SAM" id="Coils"/>
    </source>
</evidence>
<reference evidence="3" key="2">
    <citation type="submission" date="2021-09" db="EMBL/GenBank/DDBJ databases">
        <authorList>
            <person name="Gilroy R."/>
        </authorList>
    </citation>
    <scope>NUCLEOTIDE SEQUENCE</scope>
    <source>
        <strain evidence="3">1277</strain>
    </source>
</reference>
<keyword evidence="1" id="KW-0175">Coiled coil</keyword>
<evidence type="ECO:0000313" key="4">
    <source>
        <dbReference type="Proteomes" id="UP000776700"/>
    </source>
</evidence>
<reference evidence="3" key="1">
    <citation type="journal article" date="2021" name="PeerJ">
        <title>Extensive microbial diversity within the chicken gut microbiome revealed by metagenomics and culture.</title>
        <authorList>
            <person name="Gilroy R."/>
            <person name="Ravi A."/>
            <person name="Getino M."/>
            <person name="Pursley I."/>
            <person name="Horton D.L."/>
            <person name="Alikhan N.F."/>
            <person name="Baker D."/>
            <person name="Gharbi K."/>
            <person name="Hall N."/>
            <person name="Watson M."/>
            <person name="Adriaenssens E.M."/>
            <person name="Foster-Nyarko E."/>
            <person name="Jarju S."/>
            <person name="Secka A."/>
            <person name="Antonio M."/>
            <person name="Oren A."/>
            <person name="Chaudhuri R.R."/>
            <person name="La Ragione R."/>
            <person name="Hildebrand F."/>
            <person name="Pallen M.J."/>
        </authorList>
    </citation>
    <scope>NUCLEOTIDE SEQUENCE</scope>
    <source>
        <strain evidence="3">1277</strain>
    </source>
</reference>
<proteinExistence type="predicted"/>
<sequence>MENKENNVVNEVQGQENTEVEAKETKTFTQEQVNEMIAKRLQRERKDIEAKIEAERKEAEELAKLSEQEKQKKLFEKQVKEFEETKKAFENERLLNETSKQLASKNLPIEFAQMLKGNDAESTFENIKVFETKFNEALEKAVTERLRGSSPKVATVSGGITKEDFKKMSLSQQAELARKDKDLYLELSK</sequence>
<evidence type="ECO:0000256" key="2">
    <source>
        <dbReference type="SAM" id="MobiDB-lite"/>
    </source>
</evidence>
<comment type="caution">
    <text evidence="3">The sequence shown here is derived from an EMBL/GenBank/DDBJ whole genome shotgun (WGS) entry which is preliminary data.</text>
</comment>
<feature type="coiled-coil region" evidence="1">
    <location>
        <begin position="38"/>
        <end position="92"/>
    </location>
</feature>
<dbReference type="InterPro" id="IPR025580">
    <property type="entry name" value="Gp46"/>
</dbReference>
<accession>A0A921N150</accession>